<dbReference type="EMBL" id="AP010803">
    <property type="protein sequence ID" value="BAI95420.1"/>
    <property type="molecule type" value="Genomic_DNA"/>
</dbReference>
<protein>
    <recommendedName>
        <fullName evidence="5">Secretion activator protein</fullName>
    </recommendedName>
</protein>
<dbReference type="Pfam" id="PF09374">
    <property type="entry name" value="PG_binding_3"/>
    <property type="match status" value="1"/>
</dbReference>
<reference evidence="3 4" key="1">
    <citation type="journal article" date="2010" name="J. Bacteriol.">
        <title>Complete genome sequence of the representative gamma-hexachlorocyclohexane-degrading bacterium Sphingobium japonicum UT26.</title>
        <authorList>
            <person name="Nagata Y."/>
            <person name="Ohtsubo Y."/>
            <person name="Endo R."/>
            <person name="Ichikawa N."/>
            <person name="Ankai A."/>
            <person name="Oguchi A."/>
            <person name="Fukui S."/>
            <person name="Fujita N."/>
            <person name="Tsuda M."/>
        </authorList>
    </citation>
    <scope>NUCLEOTIDE SEQUENCE [LARGE SCALE GENOMIC DNA]</scope>
    <source>
        <strain evidence="4">DSM 16413 / CCM 7287 / MTCC 6362 / UT26 / NBRC 101211 / UT26S</strain>
    </source>
</reference>
<evidence type="ECO:0008006" key="5">
    <source>
        <dbReference type="Google" id="ProtNLM"/>
    </source>
</evidence>
<sequence>MIRLSATGGRFMDIAALIDEVIAREGGYSNHPADRGGPTHFGITQAVARANGYGGDMRAMPRTVAEAIYRRLYWERPGFAFVAELAPAVAEELFDTAVNMGPGTAGGFLQRALNALNRNGRDYPDLKVDQAVGAKTIAALGAFLAVRGRAGEKVLLKALEALQGERYLALAESRPANEAFLYGWLANRIG</sequence>
<dbReference type="CDD" id="cd13926">
    <property type="entry name" value="N-acetylmuramidase_GH108"/>
    <property type="match status" value="1"/>
</dbReference>
<dbReference type="KEGG" id="sjp:SJA_C1-05860"/>
<evidence type="ECO:0000259" key="2">
    <source>
        <dbReference type="Pfam" id="PF09374"/>
    </source>
</evidence>
<gene>
    <name evidence="3" type="ordered locus">SJA_C1-05860</name>
</gene>
<name>D4YYI8_SPHIU</name>
<dbReference type="eggNOG" id="COG3926">
    <property type="taxonomic scope" value="Bacteria"/>
</dbReference>
<feature type="domain" description="TtsA-like Glycoside hydrolase family 108" evidence="1">
    <location>
        <begin position="19"/>
        <end position="101"/>
    </location>
</feature>
<dbReference type="InterPro" id="IPR018537">
    <property type="entry name" value="Peptidoglycan-bd_3"/>
</dbReference>
<feature type="domain" description="Peptidoglycan binding" evidence="2">
    <location>
        <begin position="108"/>
        <end position="188"/>
    </location>
</feature>
<evidence type="ECO:0000313" key="3">
    <source>
        <dbReference type="EMBL" id="BAI95420.1"/>
    </source>
</evidence>
<dbReference type="CAZy" id="GH108">
    <property type="family name" value="Glycoside Hydrolase Family 108"/>
</dbReference>
<evidence type="ECO:0000259" key="1">
    <source>
        <dbReference type="Pfam" id="PF05838"/>
    </source>
</evidence>
<dbReference type="STRING" id="452662.SJA_C1-05860"/>
<dbReference type="Gene3D" id="1.20.141.10">
    <property type="entry name" value="Chitosanase, subunit A, domain 1"/>
    <property type="match status" value="1"/>
</dbReference>
<evidence type="ECO:0000313" key="4">
    <source>
        <dbReference type="Proteomes" id="UP000007753"/>
    </source>
</evidence>
<organism evidence="3 4">
    <name type="scientific">Sphingobium indicum (strain DSM 16413 / CCM 7287 / MTCC 6362 / UT26 / NBRC 101211 / UT26S)</name>
    <name type="common">Sphingobium japonicum</name>
    <dbReference type="NCBI Taxonomy" id="452662"/>
    <lineage>
        <taxon>Bacteria</taxon>
        <taxon>Pseudomonadati</taxon>
        <taxon>Pseudomonadota</taxon>
        <taxon>Alphaproteobacteria</taxon>
        <taxon>Sphingomonadales</taxon>
        <taxon>Sphingomonadaceae</taxon>
        <taxon>Sphingobium</taxon>
    </lineage>
</organism>
<dbReference type="AlphaFoldDB" id="D4YYI8"/>
<dbReference type="InterPro" id="IPR023346">
    <property type="entry name" value="Lysozyme-like_dom_sf"/>
</dbReference>
<proteinExistence type="predicted"/>
<dbReference type="SUPFAM" id="SSF53955">
    <property type="entry name" value="Lysozyme-like"/>
    <property type="match status" value="1"/>
</dbReference>
<dbReference type="InterPro" id="IPR008565">
    <property type="entry name" value="TtsA-like_GH18_dom"/>
</dbReference>
<dbReference type="HOGENOM" id="CLU_082693_2_0_5"/>
<keyword evidence="4" id="KW-1185">Reference proteome</keyword>
<dbReference type="Proteomes" id="UP000007753">
    <property type="component" value="Chromosome 1"/>
</dbReference>
<dbReference type="Pfam" id="PF05838">
    <property type="entry name" value="Glyco_hydro_108"/>
    <property type="match status" value="1"/>
</dbReference>
<accession>D4YYI8</accession>